<dbReference type="PANTHER" id="PTHR12001:SF69">
    <property type="entry name" value="ALL TRANS-POLYPRENYL-DIPHOSPHATE SYNTHASE PDSS1"/>
    <property type="match status" value="1"/>
</dbReference>
<evidence type="ECO:0000256" key="1">
    <source>
        <dbReference type="ARBA" id="ARBA00001946"/>
    </source>
</evidence>
<dbReference type="InterPro" id="IPR000092">
    <property type="entry name" value="Polyprenyl_synt"/>
</dbReference>
<dbReference type="RefSeq" id="WP_157479641.1">
    <property type="nucleotide sequence ID" value="NZ_CP046566.1"/>
</dbReference>
<keyword evidence="5" id="KW-0460">Magnesium</keyword>
<dbReference type="EMBL" id="CP046566">
    <property type="protein sequence ID" value="QGW29289.1"/>
    <property type="molecule type" value="Genomic_DNA"/>
</dbReference>
<accession>A0A6I6GVZ4</accession>
<evidence type="ECO:0000256" key="3">
    <source>
        <dbReference type="ARBA" id="ARBA00022679"/>
    </source>
</evidence>
<evidence type="ECO:0000256" key="6">
    <source>
        <dbReference type="RuleBase" id="RU004466"/>
    </source>
</evidence>
<dbReference type="PROSITE" id="PS00723">
    <property type="entry name" value="POLYPRENYL_SYNTHASE_1"/>
    <property type="match status" value="1"/>
</dbReference>
<evidence type="ECO:0000256" key="2">
    <source>
        <dbReference type="ARBA" id="ARBA00006706"/>
    </source>
</evidence>
<keyword evidence="3 6" id="KW-0808">Transferase</keyword>
<dbReference type="InterPro" id="IPR008949">
    <property type="entry name" value="Isoprenoid_synthase_dom_sf"/>
</dbReference>
<proteinExistence type="inferred from homology"/>
<dbReference type="GO" id="GO:0008299">
    <property type="term" value="P:isoprenoid biosynthetic process"/>
    <property type="evidence" value="ECO:0007669"/>
    <property type="project" value="InterPro"/>
</dbReference>
<keyword evidence="8" id="KW-1185">Reference proteome</keyword>
<comment type="cofactor">
    <cofactor evidence="1">
        <name>Mg(2+)</name>
        <dbReference type="ChEBI" id="CHEBI:18420"/>
    </cofactor>
</comment>
<dbReference type="Pfam" id="PF00348">
    <property type="entry name" value="polyprenyl_synt"/>
    <property type="match status" value="1"/>
</dbReference>
<reference evidence="7 8" key="1">
    <citation type="submission" date="2019-11" db="EMBL/GenBank/DDBJ databases">
        <authorList>
            <person name="Im W.T."/>
        </authorList>
    </citation>
    <scope>NUCLEOTIDE SEQUENCE [LARGE SCALE GENOMIC DNA]</scope>
    <source>
        <strain evidence="7 8">SB-02</strain>
    </source>
</reference>
<dbReference type="PROSITE" id="PS00444">
    <property type="entry name" value="POLYPRENYL_SYNTHASE_2"/>
    <property type="match status" value="1"/>
</dbReference>
<comment type="similarity">
    <text evidence="2 6">Belongs to the FPP/GGPP synthase family.</text>
</comment>
<organism evidence="7 8">
    <name type="scientific">Phnomibacter ginsenosidimutans</name>
    <dbReference type="NCBI Taxonomy" id="2676868"/>
    <lineage>
        <taxon>Bacteria</taxon>
        <taxon>Pseudomonadati</taxon>
        <taxon>Bacteroidota</taxon>
        <taxon>Chitinophagia</taxon>
        <taxon>Chitinophagales</taxon>
        <taxon>Chitinophagaceae</taxon>
        <taxon>Phnomibacter</taxon>
    </lineage>
</organism>
<dbReference type="SFLD" id="SFLDS00005">
    <property type="entry name" value="Isoprenoid_Synthase_Type_I"/>
    <property type="match status" value="1"/>
</dbReference>
<evidence type="ECO:0000256" key="5">
    <source>
        <dbReference type="ARBA" id="ARBA00022842"/>
    </source>
</evidence>
<sequence length="349" mass="39507">MCLSDGGTSPKNISFFYLKYPLFCRETFPVAAFSPVIDAELAAFEVKFKEAVKSRAPLLDRITYYIINRKGKQLRPRFVLLSAKLFGPITDASYRAASLVELLHTATLVHDDVVDESLERRGFFSINALWKNKVAVLVGDYMLSKGMLMSVDNQDFQILSIMSGAIRSIIEGELLQLEKSRRLNLKEDVYLEIIRSKTASLLASACAAGAWSTTQNMDIANKMHKFGELVGMAFQMKDDLFDYGTDDIGKPTGNDIKEKKLTLPLIYTINHAPADLRRQLIYSIKNENRKPERVKWIIDQVIAAGGIEYASQKMDEYRLQAAAILDEFEDSEVKKAILQLVEYTTNRKY</sequence>
<dbReference type="GO" id="GO:0046872">
    <property type="term" value="F:metal ion binding"/>
    <property type="evidence" value="ECO:0007669"/>
    <property type="project" value="UniProtKB-KW"/>
</dbReference>
<keyword evidence="4" id="KW-0479">Metal-binding</keyword>
<dbReference type="SUPFAM" id="SSF48576">
    <property type="entry name" value="Terpenoid synthases"/>
    <property type="match status" value="1"/>
</dbReference>
<gene>
    <name evidence="7" type="ORF">GLV81_15255</name>
</gene>
<dbReference type="GO" id="GO:0004659">
    <property type="term" value="F:prenyltransferase activity"/>
    <property type="evidence" value="ECO:0007669"/>
    <property type="project" value="InterPro"/>
</dbReference>
<dbReference type="AlphaFoldDB" id="A0A6I6GVZ4"/>
<evidence type="ECO:0000313" key="8">
    <source>
        <dbReference type="Proteomes" id="UP000426027"/>
    </source>
</evidence>
<dbReference type="KEGG" id="fls:GLV81_15255"/>
<dbReference type="Proteomes" id="UP000426027">
    <property type="component" value="Chromosome"/>
</dbReference>
<evidence type="ECO:0000256" key="4">
    <source>
        <dbReference type="ARBA" id="ARBA00022723"/>
    </source>
</evidence>
<name>A0A6I6GVZ4_9BACT</name>
<evidence type="ECO:0000313" key="7">
    <source>
        <dbReference type="EMBL" id="QGW29289.1"/>
    </source>
</evidence>
<dbReference type="Gene3D" id="1.10.600.10">
    <property type="entry name" value="Farnesyl Diphosphate Synthase"/>
    <property type="match status" value="1"/>
</dbReference>
<protein>
    <submittedName>
        <fullName evidence="7">Polyprenyl synthetase family protein</fullName>
    </submittedName>
</protein>
<dbReference type="InterPro" id="IPR033749">
    <property type="entry name" value="Polyprenyl_synt_CS"/>
</dbReference>
<dbReference type="CDD" id="cd00685">
    <property type="entry name" value="Trans_IPPS_HT"/>
    <property type="match status" value="1"/>
</dbReference>
<dbReference type="PANTHER" id="PTHR12001">
    <property type="entry name" value="GERANYLGERANYL PYROPHOSPHATE SYNTHASE"/>
    <property type="match status" value="1"/>
</dbReference>